<dbReference type="EMBL" id="GGEC01017585">
    <property type="protein sequence ID" value="MBW98068.1"/>
    <property type="molecule type" value="Transcribed_RNA"/>
</dbReference>
<proteinExistence type="predicted"/>
<sequence>MLLLMSHHLPQKSKRKKLPSWLLLEKRNDLKARRLYQTRRRSEEVGIVGTRHPCVLTFSLREIL</sequence>
<dbReference type="EMBL" id="GGEC01017587">
    <property type="protein sequence ID" value="MBW98070.1"/>
    <property type="molecule type" value="Transcribed_RNA"/>
</dbReference>
<evidence type="ECO:0000313" key="1">
    <source>
        <dbReference type="EMBL" id="MBW98068.1"/>
    </source>
</evidence>
<name>A0A2P2JX62_RHIMU</name>
<reference evidence="1" key="1">
    <citation type="submission" date="2018-02" db="EMBL/GenBank/DDBJ databases">
        <title>Rhizophora mucronata_Transcriptome.</title>
        <authorList>
            <person name="Meera S.P."/>
            <person name="Sreeshan A."/>
            <person name="Augustine A."/>
        </authorList>
    </citation>
    <scope>NUCLEOTIDE SEQUENCE</scope>
    <source>
        <tissue evidence="1">Leaf</tissue>
    </source>
</reference>
<protein>
    <submittedName>
        <fullName evidence="1">Uncharacterized protein</fullName>
    </submittedName>
</protein>
<organism evidence="1">
    <name type="scientific">Rhizophora mucronata</name>
    <name type="common">Asiatic mangrove</name>
    <dbReference type="NCBI Taxonomy" id="61149"/>
    <lineage>
        <taxon>Eukaryota</taxon>
        <taxon>Viridiplantae</taxon>
        <taxon>Streptophyta</taxon>
        <taxon>Embryophyta</taxon>
        <taxon>Tracheophyta</taxon>
        <taxon>Spermatophyta</taxon>
        <taxon>Magnoliopsida</taxon>
        <taxon>eudicotyledons</taxon>
        <taxon>Gunneridae</taxon>
        <taxon>Pentapetalae</taxon>
        <taxon>rosids</taxon>
        <taxon>fabids</taxon>
        <taxon>Malpighiales</taxon>
        <taxon>Rhizophoraceae</taxon>
        <taxon>Rhizophora</taxon>
    </lineage>
</organism>
<accession>A0A2P2JX62</accession>
<dbReference type="AlphaFoldDB" id="A0A2P2JX62"/>